<name>A0A1X2Z116_BIFAD</name>
<dbReference type="InterPro" id="IPR031612">
    <property type="entry name" value="Phage_holin_Dp1"/>
</dbReference>
<evidence type="ECO:0000313" key="4">
    <source>
        <dbReference type="Proteomes" id="UP000193377"/>
    </source>
</evidence>
<evidence type="ECO:0000256" key="1">
    <source>
        <dbReference type="SAM" id="MobiDB-lite"/>
    </source>
</evidence>
<feature type="transmembrane region" description="Helical" evidence="2">
    <location>
        <begin position="65"/>
        <end position="85"/>
    </location>
</feature>
<sequence>MVDEVKETQNDGEKPQEETGEENNYILPDKVYKVLKWLALIALPALAVFVHVVGPAWNLPCVDQIVTTLNALAVLVGALIGVSELKARYSE</sequence>
<evidence type="ECO:0000313" key="3">
    <source>
        <dbReference type="EMBL" id="OSG88077.1"/>
    </source>
</evidence>
<protein>
    <submittedName>
        <fullName evidence="3">Holin</fullName>
    </submittedName>
</protein>
<keyword evidence="2" id="KW-0812">Transmembrane</keyword>
<organism evidence="3 4">
    <name type="scientific">Bifidobacterium adolescentis</name>
    <dbReference type="NCBI Taxonomy" id="1680"/>
    <lineage>
        <taxon>Bacteria</taxon>
        <taxon>Bacillati</taxon>
        <taxon>Actinomycetota</taxon>
        <taxon>Actinomycetes</taxon>
        <taxon>Bifidobacteriales</taxon>
        <taxon>Bifidobacteriaceae</taxon>
        <taxon>Bifidobacterium</taxon>
    </lineage>
</organism>
<comment type="caution">
    <text evidence="3">The sequence shown here is derived from an EMBL/GenBank/DDBJ whole genome shotgun (WGS) entry which is preliminary data.</text>
</comment>
<dbReference type="RefSeq" id="WP_085393008.1">
    <property type="nucleotide sequence ID" value="NZ_LNKD01000001.1"/>
</dbReference>
<feature type="transmembrane region" description="Helical" evidence="2">
    <location>
        <begin position="34"/>
        <end position="53"/>
    </location>
</feature>
<dbReference type="Proteomes" id="UP000193377">
    <property type="component" value="Unassembled WGS sequence"/>
</dbReference>
<keyword evidence="2" id="KW-0472">Membrane</keyword>
<proteinExistence type="predicted"/>
<feature type="compositionally biased region" description="Basic and acidic residues" evidence="1">
    <location>
        <begin position="1"/>
        <end position="17"/>
    </location>
</feature>
<keyword evidence="2" id="KW-1133">Transmembrane helix</keyword>
<dbReference type="Pfam" id="PF16938">
    <property type="entry name" value="Phage_holin_Dp1"/>
    <property type="match status" value="1"/>
</dbReference>
<reference evidence="3 4" key="1">
    <citation type="journal article" date="2016" name="Sci. Rep.">
        <title>Evaluation of genetic diversity among strains of the human gut commensal Bifidobacterium adolescentis.</title>
        <authorList>
            <person name="Duranti S."/>
            <person name="Milani C."/>
            <person name="Lugli G.A."/>
            <person name="Mancabelli L."/>
            <person name="Turroni F."/>
            <person name="Ferrario C."/>
            <person name="Mangifesta M."/>
            <person name="Viappiani A."/>
            <person name="Sanchez B."/>
            <person name="Margolles A."/>
            <person name="van Sinderen D."/>
            <person name="Ventura M."/>
        </authorList>
    </citation>
    <scope>NUCLEOTIDE SEQUENCE [LARGE SCALE GENOMIC DNA]</scope>
    <source>
        <strain evidence="3 4">487B</strain>
    </source>
</reference>
<feature type="region of interest" description="Disordered" evidence="1">
    <location>
        <begin position="1"/>
        <end position="22"/>
    </location>
</feature>
<gene>
    <name evidence="3" type="ORF">B0487_0997</name>
</gene>
<dbReference type="EMBL" id="LNKD01000001">
    <property type="protein sequence ID" value="OSG88077.1"/>
    <property type="molecule type" value="Genomic_DNA"/>
</dbReference>
<dbReference type="AlphaFoldDB" id="A0A1X2Z116"/>
<evidence type="ECO:0000256" key="2">
    <source>
        <dbReference type="SAM" id="Phobius"/>
    </source>
</evidence>
<accession>A0A1X2Z116</accession>